<reference evidence="6 7" key="1">
    <citation type="submission" date="2024-07" db="EMBL/GenBank/DDBJ databases">
        <title>Marimonas sp.nov., isolated from tidal-flat sediment.</title>
        <authorList>
            <person name="Jayan J.N."/>
            <person name="Lee S.S."/>
        </authorList>
    </citation>
    <scope>NUCLEOTIDE SEQUENCE [LARGE SCALE GENOMIC DNA]</scope>
    <source>
        <strain evidence="6 7">MJW-29</strain>
    </source>
</reference>
<dbReference type="SUPFAM" id="SSF53756">
    <property type="entry name" value="UDP-Glycosyltransferase/glycogen phosphorylase"/>
    <property type="match status" value="1"/>
</dbReference>
<proteinExistence type="inferred from homology"/>
<evidence type="ECO:0000259" key="5">
    <source>
        <dbReference type="Pfam" id="PF13439"/>
    </source>
</evidence>
<dbReference type="Pfam" id="PF00534">
    <property type="entry name" value="Glycos_transf_1"/>
    <property type="match status" value="1"/>
</dbReference>
<comment type="caution">
    <text evidence="6">The sequence shown here is derived from an EMBL/GenBank/DDBJ whole genome shotgun (WGS) entry which is preliminary data.</text>
</comment>
<dbReference type="EMBL" id="JBFNXX010000001">
    <property type="protein sequence ID" value="MEW9917979.1"/>
    <property type="molecule type" value="Genomic_DNA"/>
</dbReference>
<evidence type="ECO:0000313" key="6">
    <source>
        <dbReference type="EMBL" id="MEW9917979.1"/>
    </source>
</evidence>
<dbReference type="PANTHER" id="PTHR12526">
    <property type="entry name" value="GLYCOSYLTRANSFERASE"/>
    <property type="match status" value="1"/>
</dbReference>
<name>A0ABV3RHX8_9RHOB</name>
<keyword evidence="2 6" id="KW-0328">Glycosyltransferase</keyword>
<evidence type="ECO:0000259" key="4">
    <source>
        <dbReference type="Pfam" id="PF00534"/>
    </source>
</evidence>
<evidence type="ECO:0000256" key="1">
    <source>
        <dbReference type="ARBA" id="ARBA00009481"/>
    </source>
</evidence>
<feature type="domain" description="Glycosyl transferase family 1" evidence="4">
    <location>
        <begin position="231"/>
        <end position="345"/>
    </location>
</feature>
<dbReference type="InterPro" id="IPR028098">
    <property type="entry name" value="Glyco_trans_4-like_N"/>
</dbReference>
<evidence type="ECO:0000313" key="7">
    <source>
        <dbReference type="Proteomes" id="UP001556098"/>
    </source>
</evidence>
<sequence length="409" mass="45228">MTKRHILVANVFFAPFSYGGATVVAEQVAQALIRQGAFRVTAVSLCARSDLAPYVVMKSQQNGIENYLINVPAGRGYGAMYDNPEVTARLAELIHALEPDLIHAHCIQEIGTGLISAAEAAQVPVILSVHDFWWLCERQFMIRMDETYCGQSPVRIEGCKGCAENFWAAKMRFNHLQDMSRKVAAVTYPSAFSRNLSEASGFAPGLGVVWENGVRPPGEAFFVRQRDRRRRDGRLTFGYLGGPSQIKGWPQIKRAFKGLSRQDFRGIVVEGSLDGSWWRESDLAGLSGDWCIHPRFNQSTMDAFYAEIDVLLFMSQWKETFGLAIREAIARGIAVIQTDSGGTVEHPAVVPEKLIPIGASSEGLRQAIETQLSDYTRVRPPHAVSSFDDQARAFTAIANRVLLAFARAA</sequence>
<dbReference type="EC" id="2.4.-.-" evidence="6"/>
<evidence type="ECO:0000256" key="2">
    <source>
        <dbReference type="ARBA" id="ARBA00022676"/>
    </source>
</evidence>
<keyword evidence="3 6" id="KW-0808">Transferase</keyword>
<accession>A0ABV3RHX8</accession>
<keyword evidence="7" id="KW-1185">Reference proteome</keyword>
<dbReference type="Gene3D" id="3.40.50.2000">
    <property type="entry name" value="Glycogen Phosphorylase B"/>
    <property type="match status" value="2"/>
</dbReference>
<dbReference type="Pfam" id="PF13439">
    <property type="entry name" value="Glyco_transf_4"/>
    <property type="match status" value="1"/>
</dbReference>
<dbReference type="GO" id="GO:0016757">
    <property type="term" value="F:glycosyltransferase activity"/>
    <property type="evidence" value="ECO:0007669"/>
    <property type="project" value="UniProtKB-KW"/>
</dbReference>
<dbReference type="RefSeq" id="WP_367875680.1">
    <property type="nucleotide sequence ID" value="NZ_JBFNXX010000001.1"/>
</dbReference>
<evidence type="ECO:0000256" key="3">
    <source>
        <dbReference type="ARBA" id="ARBA00022679"/>
    </source>
</evidence>
<protein>
    <submittedName>
        <fullName evidence="6">Glycosyltransferase</fullName>
        <ecNumber evidence="6">2.4.-.-</ecNumber>
    </submittedName>
</protein>
<dbReference type="Proteomes" id="UP001556098">
    <property type="component" value="Unassembled WGS sequence"/>
</dbReference>
<dbReference type="PANTHER" id="PTHR12526:SF640">
    <property type="entry name" value="COLANIC ACID BIOSYNTHESIS GLYCOSYLTRANSFERASE WCAL-RELATED"/>
    <property type="match status" value="1"/>
</dbReference>
<comment type="similarity">
    <text evidence="1">Belongs to the glycosyltransferase group 1 family. Glycosyltransferase 4 subfamily.</text>
</comment>
<gene>
    <name evidence="6" type="ORF">AB2B41_00050</name>
</gene>
<organism evidence="6 7">
    <name type="scientific">Sulfitobacter sediminis</name>
    <dbReference type="NCBI Taxonomy" id="3234186"/>
    <lineage>
        <taxon>Bacteria</taxon>
        <taxon>Pseudomonadati</taxon>
        <taxon>Pseudomonadota</taxon>
        <taxon>Alphaproteobacteria</taxon>
        <taxon>Rhodobacterales</taxon>
        <taxon>Roseobacteraceae</taxon>
        <taxon>Sulfitobacter</taxon>
    </lineage>
</organism>
<feature type="domain" description="Glycosyltransferase subfamily 4-like N-terminal" evidence="5">
    <location>
        <begin position="18"/>
        <end position="214"/>
    </location>
</feature>
<dbReference type="InterPro" id="IPR001296">
    <property type="entry name" value="Glyco_trans_1"/>
</dbReference>